<dbReference type="OrthoDB" id="6244550at2759"/>
<accession>A0A9N9XVM5</accession>
<evidence type="ECO:0000259" key="1">
    <source>
        <dbReference type="SMART" id="SM00666"/>
    </source>
</evidence>
<organism evidence="2 3">
    <name type="scientific">Phyllotreta striolata</name>
    <name type="common">Striped flea beetle</name>
    <name type="synonym">Crioceris striolata</name>
    <dbReference type="NCBI Taxonomy" id="444603"/>
    <lineage>
        <taxon>Eukaryota</taxon>
        <taxon>Metazoa</taxon>
        <taxon>Ecdysozoa</taxon>
        <taxon>Arthropoda</taxon>
        <taxon>Hexapoda</taxon>
        <taxon>Insecta</taxon>
        <taxon>Pterygota</taxon>
        <taxon>Neoptera</taxon>
        <taxon>Endopterygota</taxon>
        <taxon>Coleoptera</taxon>
        <taxon>Polyphaga</taxon>
        <taxon>Cucujiformia</taxon>
        <taxon>Chrysomeloidea</taxon>
        <taxon>Chrysomelidae</taxon>
        <taxon>Galerucinae</taxon>
        <taxon>Alticini</taxon>
        <taxon>Phyllotreta</taxon>
    </lineage>
</organism>
<dbReference type="Gene3D" id="3.10.20.90">
    <property type="entry name" value="Phosphatidylinositol 3-kinase Catalytic Subunit, Chain A, domain 1"/>
    <property type="match status" value="1"/>
</dbReference>
<dbReference type="InterPro" id="IPR000270">
    <property type="entry name" value="PB1_dom"/>
</dbReference>
<name>A0A9N9XVM5_PHYSR</name>
<protein>
    <recommendedName>
        <fullName evidence="1">PB1 domain-containing protein</fullName>
    </recommendedName>
</protein>
<keyword evidence="3" id="KW-1185">Reference proteome</keyword>
<reference evidence="2" key="1">
    <citation type="submission" date="2022-01" db="EMBL/GenBank/DDBJ databases">
        <authorList>
            <person name="King R."/>
        </authorList>
    </citation>
    <scope>NUCLEOTIDE SEQUENCE</scope>
</reference>
<gene>
    <name evidence="2" type="ORF">PHYEVI_LOCUS10092</name>
</gene>
<dbReference type="CDD" id="cd06404">
    <property type="entry name" value="PB1_aPKC"/>
    <property type="match status" value="1"/>
</dbReference>
<proteinExistence type="predicted"/>
<evidence type="ECO:0000313" key="3">
    <source>
        <dbReference type="Proteomes" id="UP001153712"/>
    </source>
</evidence>
<dbReference type="Pfam" id="PF00564">
    <property type="entry name" value="PB1"/>
    <property type="match status" value="1"/>
</dbReference>
<dbReference type="InterPro" id="IPR034877">
    <property type="entry name" value="PB1_aPKC"/>
</dbReference>
<dbReference type="SUPFAM" id="SSF54277">
    <property type="entry name" value="CAD &amp; PB1 domains"/>
    <property type="match status" value="1"/>
</dbReference>
<feature type="domain" description="PB1" evidence="1">
    <location>
        <begin position="12"/>
        <end position="93"/>
    </location>
</feature>
<dbReference type="EMBL" id="OU900100">
    <property type="protein sequence ID" value="CAG9863811.1"/>
    <property type="molecule type" value="Genomic_DNA"/>
</dbReference>
<dbReference type="AlphaFoldDB" id="A0A9N9XVM5"/>
<dbReference type="SMART" id="SM00666">
    <property type="entry name" value="PB1"/>
    <property type="match status" value="1"/>
</dbReference>
<evidence type="ECO:0000313" key="2">
    <source>
        <dbReference type="EMBL" id="CAG9863811.1"/>
    </source>
</evidence>
<dbReference type="FunFam" id="3.10.20.90:FF:000071">
    <property type="entry name" value="Protein kinase C"/>
    <property type="match status" value="1"/>
</dbReference>
<dbReference type="Proteomes" id="UP001153712">
    <property type="component" value="Chromosome 7"/>
</dbReference>
<sequence>MPTQFVDGNANEIRAKIAYNGEVLVTYIDQTITLEELCQEMREICRFPFEQVFTMKWVDEEGDPCTISSQMELDEAVRLYEVNRDSELTIHGNLIIAILSKIDASHS</sequence>